<feature type="chain" id="PRO_5040899247" description="Microcystin-dependent protein" evidence="1">
    <location>
        <begin position="20"/>
        <end position="291"/>
    </location>
</feature>
<organism evidence="2 3">
    <name type="scientific">Aequorivita vitellina</name>
    <dbReference type="NCBI Taxonomy" id="2874475"/>
    <lineage>
        <taxon>Bacteria</taxon>
        <taxon>Pseudomonadati</taxon>
        <taxon>Bacteroidota</taxon>
        <taxon>Flavobacteriia</taxon>
        <taxon>Flavobacteriales</taxon>
        <taxon>Flavobacteriaceae</taxon>
        <taxon>Aequorivita</taxon>
    </lineage>
</organism>
<protein>
    <recommendedName>
        <fullName evidence="4">Microcystin-dependent protein</fullName>
    </recommendedName>
</protein>
<comment type="caution">
    <text evidence="2">The sequence shown here is derived from an EMBL/GenBank/DDBJ whole genome shotgun (WGS) entry which is preliminary data.</text>
</comment>
<evidence type="ECO:0000256" key="1">
    <source>
        <dbReference type="SAM" id="SignalP"/>
    </source>
</evidence>
<dbReference type="EMBL" id="JAIRBA010000011">
    <property type="protein sequence ID" value="MCG2418827.1"/>
    <property type="molecule type" value="Genomic_DNA"/>
</dbReference>
<feature type="signal peptide" evidence="1">
    <location>
        <begin position="1"/>
        <end position="19"/>
    </location>
</feature>
<evidence type="ECO:0000313" key="2">
    <source>
        <dbReference type="EMBL" id="MCG2418827.1"/>
    </source>
</evidence>
<reference evidence="2" key="1">
    <citation type="submission" date="2021-09" db="EMBL/GenBank/DDBJ databases">
        <title>Genome of Aequorivita sp. strain F47161.</title>
        <authorList>
            <person name="Wang Y."/>
        </authorList>
    </citation>
    <scope>NUCLEOTIDE SEQUENCE</scope>
    <source>
        <strain evidence="2">F47161</strain>
    </source>
</reference>
<dbReference type="AlphaFoldDB" id="A0A9X1QWS9"/>
<keyword evidence="3" id="KW-1185">Reference proteome</keyword>
<sequence>MKNNLTNILLLLVVFPSLAQVGINTTTPNAELEVVATDNGILLTAVSLNSTTDNTTVTNTNSGGAPAIGTMVYNDGTAGLKDNGLLFWNGNMWIALAKTSVGEVKYSLQTTDHDGWYLLNGRTSASLPNTTAQTNASSLFGSNLPNAENAIATGRNGSEVLGSNTGGSYNYLLTQNNLPAFSITPSISTSGSHGHAGATNSKTHEHSIRDYGANMIEVANRNEQRNALDDNNSATRIIATSGNGVHNHLLTTASSGNHHHDVTISSVNPSPTTINLEPSSLVTNVFVFLGK</sequence>
<name>A0A9X1QWS9_9FLAO</name>
<evidence type="ECO:0008006" key="4">
    <source>
        <dbReference type="Google" id="ProtNLM"/>
    </source>
</evidence>
<dbReference type="Proteomes" id="UP001139461">
    <property type="component" value="Unassembled WGS sequence"/>
</dbReference>
<gene>
    <name evidence="2" type="ORF">K8089_07315</name>
</gene>
<dbReference type="RefSeq" id="WP_237602617.1">
    <property type="nucleotide sequence ID" value="NZ_JAIRBA010000011.1"/>
</dbReference>
<keyword evidence="1" id="KW-0732">Signal</keyword>
<proteinExistence type="predicted"/>
<accession>A0A9X1QWS9</accession>
<evidence type="ECO:0000313" key="3">
    <source>
        <dbReference type="Proteomes" id="UP001139461"/>
    </source>
</evidence>